<protein>
    <submittedName>
        <fullName evidence="2">Uncharacterized protein</fullName>
    </submittedName>
</protein>
<gene>
    <name evidence="2" type="ORF">AMTR_s00001p00272890</name>
</gene>
<dbReference type="HOGENOM" id="CLU_2309805_0_0_1"/>
<reference evidence="3" key="1">
    <citation type="journal article" date="2013" name="Science">
        <title>The Amborella genome and the evolution of flowering plants.</title>
        <authorList>
            <consortium name="Amborella Genome Project"/>
        </authorList>
    </citation>
    <scope>NUCLEOTIDE SEQUENCE [LARGE SCALE GENOMIC DNA]</scope>
</reference>
<dbReference type="Gramene" id="ERM96696">
    <property type="protein sequence ID" value="ERM96696"/>
    <property type="gene ID" value="AMTR_s00001p00272890"/>
</dbReference>
<organism evidence="2 3">
    <name type="scientific">Amborella trichopoda</name>
    <dbReference type="NCBI Taxonomy" id="13333"/>
    <lineage>
        <taxon>Eukaryota</taxon>
        <taxon>Viridiplantae</taxon>
        <taxon>Streptophyta</taxon>
        <taxon>Embryophyta</taxon>
        <taxon>Tracheophyta</taxon>
        <taxon>Spermatophyta</taxon>
        <taxon>Magnoliopsida</taxon>
        <taxon>Amborellales</taxon>
        <taxon>Amborellaceae</taxon>
        <taxon>Amborella</taxon>
    </lineage>
</organism>
<dbReference type="AlphaFoldDB" id="W1NMH9"/>
<dbReference type="Proteomes" id="UP000017836">
    <property type="component" value="Unassembled WGS sequence"/>
</dbReference>
<evidence type="ECO:0000256" key="1">
    <source>
        <dbReference type="SAM" id="MobiDB-lite"/>
    </source>
</evidence>
<name>W1NMH9_AMBTC</name>
<evidence type="ECO:0000313" key="2">
    <source>
        <dbReference type="EMBL" id="ERM96696.1"/>
    </source>
</evidence>
<feature type="region of interest" description="Disordered" evidence="1">
    <location>
        <begin position="71"/>
        <end position="100"/>
    </location>
</feature>
<feature type="region of interest" description="Disordered" evidence="1">
    <location>
        <begin position="14"/>
        <end position="51"/>
    </location>
</feature>
<dbReference type="EMBL" id="KI397142">
    <property type="protein sequence ID" value="ERM96696.1"/>
    <property type="molecule type" value="Genomic_DNA"/>
</dbReference>
<feature type="compositionally biased region" description="Basic and acidic residues" evidence="1">
    <location>
        <begin position="71"/>
        <end position="88"/>
    </location>
</feature>
<proteinExistence type="predicted"/>
<accession>W1NMH9</accession>
<evidence type="ECO:0000313" key="3">
    <source>
        <dbReference type="Proteomes" id="UP000017836"/>
    </source>
</evidence>
<sequence>MEDVEEPSSIVLIESTLLSSQGPEDDLQETRKSAPEPVSSDFLKNPPNWDEEPDLEELFKLLSSNILTTPLKREEGMREGELPKDSKGRGMPLSIKTPCN</sequence>
<keyword evidence="3" id="KW-1185">Reference proteome</keyword>